<sequence>MRVYIPATVGQLREVASGAWEPVSAFAVTDRMLEIAPDMDPDEAAEEVIHVAAMESALRLESPLRVVVAVDHPRSDIVALPGAHPAAVSLAGRVRQDTVVCLFVDEPEAEPDVAGALIDDEAALDRLVGRDLLWYDVSEIDAIALV</sequence>
<protein>
    <submittedName>
        <fullName evidence="1">Uncharacterized protein</fullName>
    </submittedName>
</protein>
<evidence type="ECO:0000313" key="3">
    <source>
        <dbReference type="Proteomes" id="UP001304125"/>
    </source>
</evidence>
<dbReference type="Proteomes" id="UP001304125">
    <property type="component" value="Chromosome"/>
</dbReference>
<proteinExistence type="predicted"/>
<reference evidence="1 3" key="1">
    <citation type="submission" date="2023-09" db="EMBL/GenBank/DDBJ databases">
        <title>Demequina sp. a novel bacteria isolated from Capsicum annuum.</title>
        <authorList>
            <person name="Humaira Z."/>
            <person name="Lee J."/>
            <person name="Cho D."/>
        </authorList>
    </citation>
    <scope>NUCLEOTIDE SEQUENCE [LARGE SCALE GENOMIC DNA]</scope>
    <source>
        <strain evidence="1 3">OYTSA14</strain>
        <strain evidence="2">PMTSA13</strain>
    </source>
</reference>
<dbReference type="KEGG" id="dcp:RN607_10880"/>
<dbReference type="RefSeq" id="WP_313497088.1">
    <property type="nucleotide sequence ID" value="NZ_CP134879.1"/>
</dbReference>
<dbReference type="Proteomes" id="UP001303408">
    <property type="component" value="Chromosome"/>
</dbReference>
<accession>A0AA96FC72</accession>
<dbReference type="Pfam" id="PF21853">
    <property type="entry name" value="DUF6912"/>
    <property type="match status" value="1"/>
</dbReference>
<dbReference type="InterPro" id="IPR054206">
    <property type="entry name" value="DUF6912"/>
</dbReference>
<dbReference type="AlphaFoldDB" id="A0AA96F4F0"/>
<name>A0AA96F4F0_9MICO</name>
<accession>A0AA96F4F0</accession>
<organism evidence="1 3">
    <name type="scientific">Demequina capsici</name>
    <dbReference type="NCBI Taxonomy" id="3075620"/>
    <lineage>
        <taxon>Bacteria</taxon>
        <taxon>Bacillati</taxon>
        <taxon>Actinomycetota</taxon>
        <taxon>Actinomycetes</taxon>
        <taxon>Micrococcales</taxon>
        <taxon>Demequinaceae</taxon>
        <taxon>Demequina</taxon>
    </lineage>
</organism>
<keyword evidence="3" id="KW-1185">Reference proteome</keyword>
<evidence type="ECO:0000313" key="2">
    <source>
        <dbReference type="EMBL" id="WNM26695.1"/>
    </source>
</evidence>
<gene>
    <name evidence="1" type="ORF">RN606_10880</name>
    <name evidence="2" type="ORF">RN607_10880</name>
</gene>
<dbReference type="EMBL" id="CP134879">
    <property type="protein sequence ID" value="WNM23856.1"/>
    <property type="molecule type" value="Genomic_DNA"/>
</dbReference>
<evidence type="ECO:0000313" key="1">
    <source>
        <dbReference type="EMBL" id="WNM23856.1"/>
    </source>
</evidence>
<dbReference type="EMBL" id="CP134880">
    <property type="protein sequence ID" value="WNM26695.1"/>
    <property type="molecule type" value="Genomic_DNA"/>
</dbReference>